<dbReference type="RefSeq" id="WP_012872865.1">
    <property type="nucleotide sequence ID" value="NC_013523.1"/>
</dbReference>
<dbReference type="Proteomes" id="UP000002027">
    <property type="component" value="Chromosome 1"/>
</dbReference>
<dbReference type="InterPro" id="IPR022062">
    <property type="entry name" value="DUF3618"/>
</dbReference>
<evidence type="ECO:0000313" key="2">
    <source>
        <dbReference type="EMBL" id="ACZ39824.1"/>
    </source>
</evidence>
<organism evidence="2 3">
    <name type="scientific">Sphaerobacter thermophilus (strain ATCC 49802 / DSM 20745 / KCCM 41009 / NCIMB 13125 / S 6022)</name>
    <dbReference type="NCBI Taxonomy" id="479434"/>
    <lineage>
        <taxon>Bacteria</taxon>
        <taxon>Pseudomonadati</taxon>
        <taxon>Thermomicrobiota</taxon>
        <taxon>Thermomicrobia</taxon>
        <taxon>Sphaerobacterales</taxon>
        <taxon>Sphaerobacterineae</taxon>
        <taxon>Sphaerobacteraceae</taxon>
        <taxon>Sphaerobacter</taxon>
    </lineage>
</organism>
<keyword evidence="3" id="KW-1185">Reference proteome</keyword>
<dbReference type="OrthoDB" id="292363at2"/>
<dbReference type="EMBL" id="CP001823">
    <property type="protein sequence ID" value="ACZ39824.1"/>
    <property type="molecule type" value="Genomic_DNA"/>
</dbReference>
<dbReference type="InParanoid" id="D1C7V3"/>
<evidence type="ECO:0000313" key="3">
    <source>
        <dbReference type="Proteomes" id="UP000002027"/>
    </source>
</evidence>
<reference evidence="3" key="1">
    <citation type="submission" date="2009-11" db="EMBL/GenBank/DDBJ databases">
        <title>The complete chromosome 1 of Sphaerobacter thermophilus DSM 20745.</title>
        <authorList>
            <person name="Lucas S."/>
            <person name="Copeland A."/>
            <person name="Lapidus A."/>
            <person name="Glavina del Rio T."/>
            <person name="Dalin E."/>
            <person name="Tice H."/>
            <person name="Bruce D."/>
            <person name="Goodwin L."/>
            <person name="Pitluck S."/>
            <person name="Kyrpides N."/>
            <person name="Mavromatis K."/>
            <person name="Ivanova N."/>
            <person name="Mikhailova N."/>
            <person name="LaButti K.M."/>
            <person name="Clum A."/>
            <person name="Sun H.I."/>
            <person name="Brettin T."/>
            <person name="Detter J.C."/>
            <person name="Han C."/>
            <person name="Larimer F."/>
            <person name="Land M."/>
            <person name="Hauser L."/>
            <person name="Markowitz V."/>
            <person name="Cheng J.F."/>
            <person name="Hugenholtz P."/>
            <person name="Woyke T."/>
            <person name="Wu D."/>
            <person name="Steenblock K."/>
            <person name="Schneider S."/>
            <person name="Pukall R."/>
            <person name="Goeker M."/>
            <person name="Klenk H.P."/>
            <person name="Eisen J.A."/>
        </authorList>
    </citation>
    <scope>NUCLEOTIDE SEQUENCE [LARGE SCALE GENOMIC DNA]</scope>
    <source>
        <strain evidence="3">ATCC 49802 / DSM 20745 / S 6022</strain>
    </source>
</reference>
<dbReference type="AlphaFoldDB" id="D1C7V3"/>
<dbReference type="STRING" id="479434.Sthe_2408"/>
<name>D1C7V3_SPHTD</name>
<protein>
    <recommendedName>
        <fullName evidence="4">DUF3618 domain-containing protein</fullName>
    </recommendedName>
</protein>
<feature type="region of interest" description="Disordered" evidence="1">
    <location>
        <begin position="216"/>
        <end position="267"/>
    </location>
</feature>
<feature type="region of interest" description="Disordered" evidence="1">
    <location>
        <begin position="1"/>
        <end position="33"/>
    </location>
</feature>
<accession>D1C7V3</accession>
<proteinExistence type="predicted"/>
<feature type="compositionally biased region" description="Acidic residues" evidence="1">
    <location>
        <begin position="18"/>
        <end position="28"/>
    </location>
</feature>
<evidence type="ECO:0000256" key="1">
    <source>
        <dbReference type="SAM" id="MobiDB-lite"/>
    </source>
</evidence>
<feature type="compositionally biased region" description="Basic and acidic residues" evidence="1">
    <location>
        <begin position="1"/>
        <end position="10"/>
    </location>
</feature>
<dbReference type="KEGG" id="sti:Sthe_2408"/>
<evidence type="ECO:0008006" key="4">
    <source>
        <dbReference type="Google" id="ProtNLM"/>
    </source>
</evidence>
<dbReference type="Pfam" id="PF12277">
    <property type="entry name" value="DUF3618"/>
    <property type="match status" value="1"/>
</dbReference>
<reference evidence="2 3" key="2">
    <citation type="journal article" date="2010" name="Stand. Genomic Sci.">
        <title>Complete genome sequence of Desulfohalobium retbaense type strain (HR(100)).</title>
        <authorList>
            <person name="Spring S."/>
            <person name="Nolan M."/>
            <person name="Lapidus A."/>
            <person name="Glavina Del Rio T."/>
            <person name="Copeland A."/>
            <person name="Tice H."/>
            <person name="Cheng J.F."/>
            <person name="Lucas S."/>
            <person name="Land M."/>
            <person name="Chen F."/>
            <person name="Bruce D."/>
            <person name="Goodwin L."/>
            <person name="Pitluck S."/>
            <person name="Ivanova N."/>
            <person name="Mavromatis K."/>
            <person name="Mikhailova N."/>
            <person name="Pati A."/>
            <person name="Chen A."/>
            <person name="Palaniappan K."/>
            <person name="Hauser L."/>
            <person name="Chang Y.J."/>
            <person name="Jeffries C.D."/>
            <person name="Munk C."/>
            <person name="Kiss H."/>
            <person name="Chain P."/>
            <person name="Han C."/>
            <person name="Brettin T."/>
            <person name="Detter J.C."/>
            <person name="Schuler E."/>
            <person name="Goker M."/>
            <person name="Rohde M."/>
            <person name="Bristow J."/>
            <person name="Eisen J.A."/>
            <person name="Markowitz V."/>
            <person name="Hugenholtz P."/>
            <person name="Kyrpides N.C."/>
            <person name="Klenk H.P."/>
        </authorList>
    </citation>
    <scope>NUCLEOTIDE SEQUENCE [LARGE SCALE GENOMIC DNA]</scope>
    <source>
        <strain evidence="3">ATCC 49802 / DSM 20745 / S 6022</strain>
    </source>
</reference>
<dbReference type="HOGENOM" id="CLU_072062_0_0_0"/>
<feature type="compositionally biased region" description="Low complexity" evidence="1">
    <location>
        <begin position="245"/>
        <end position="267"/>
    </location>
</feature>
<sequence>MRDPFDRPDDVQPPDAEQTPEEIRDDIEDTRADMSETIDAIQERLSPDHLMGQAKESVREATIGRAEQMASDMGVTARQTGGGIIETIKQNPIPAALAAVGIGMLWRNRQSASQQSSGTRHVRYDQYGRPVPRTYEDYERAESRGGAGQAVSQAQERAGEMASQVQERTGEWTGEVQHQMRGARSQLDRLIEENPLAVTVAALGLGAAVGLAIPGTQREREMMGPARDTVMEKAQDAAQQTMGKAQQVAESAQQAAKEAAQEQGLTQ</sequence>
<gene>
    <name evidence="2" type="ordered locus">Sthe_2408</name>
</gene>